<keyword evidence="2" id="KW-1185">Reference proteome</keyword>
<name>A0A8X6TFA6_NEPPI</name>
<gene>
    <name evidence="1" type="ORF">NPIL_422131</name>
</gene>
<reference evidence="1" key="1">
    <citation type="submission" date="2020-08" db="EMBL/GenBank/DDBJ databases">
        <title>Multicomponent nature underlies the extraordinary mechanical properties of spider dragline silk.</title>
        <authorList>
            <person name="Kono N."/>
            <person name="Nakamura H."/>
            <person name="Mori M."/>
            <person name="Yoshida Y."/>
            <person name="Ohtoshi R."/>
            <person name="Malay A.D."/>
            <person name="Moran D.A.P."/>
            <person name="Tomita M."/>
            <person name="Numata K."/>
            <person name="Arakawa K."/>
        </authorList>
    </citation>
    <scope>NUCLEOTIDE SEQUENCE</scope>
</reference>
<sequence length="96" mass="11043">MHAYDNRLQISGKNRFYSNFAFPKTLVKLTQDCSSESYFTITTLIISPRAKYFAKMRLFWQIELAHLHSRLMGGGKRGGGVTPEQLGRIRIKFSRG</sequence>
<dbReference type="EMBL" id="BMAW01055831">
    <property type="protein sequence ID" value="GFT02950.1"/>
    <property type="molecule type" value="Genomic_DNA"/>
</dbReference>
<dbReference type="OrthoDB" id="10579524at2759"/>
<accession>A0A8X6TFA6</accession>
<dbReference type="Proteomes" id="UP000887013">
    <property type="component" value="Unassembled WGS sequence"/>
</dbReference>
<organism evidence="1 2">
    <name type="scientific">Nephila pilipes</name>
    <name type="common">Giant wood spider</name>
    <name type="synonym">Nephila maculata</name>
    <dbReference type="NCBI Taxonomy" id="299642"/>
    <lineage>
        <taxon>Eukaryota</taxon>
        <taxon>Metazoa</taxon>
        <taxon>Ecdysozoa</taxon>
        <taxon>Arthropoda</taxon>
        <taxon>Chelicerata</taxon>
        <taxon>Arachnida</taxon>
        <taxon>Araneae</taxon>
        <taxon>Araneomorphae</taxon>
        <taxon>Entelegynae</taxon>
        <taxon>Araneoidea</taxon>
        <taxon>Nephilidae</taxon>
        <taxon>Nephila</taxon>
    </lineage>
</organism>
<evidence type="ECO:0000313" key="1">
    <source>
        <dbReference type="EMBL" id="GFT02950.1"/>
    </source>
</evidence>
<proteinExistence type="predicted"/>
<comment type="caution">
    <text evidence="1">The sequence shown here is derived from an EMBL/GenBank/DDBJ whole genome shotgun (WGS) entry which is preliminary data.</text>
</comment>
<evidence type="ECO:0000313" key="2">
    <source>
        <dbReference type="Proteomes" id="UP000887013"/>
    </source>
</evidence>
<protein>
    <submittedName>
        <fullName evidence="1">Uncharacterized protein</fullName>
    </submittedName>
</protein>
<dbReference type="AlphaFoldDB" id="A0A8X6TFA6"/>